<dbReference type="Pfam" id="PF06429">
    <property type="entry name" value="Flg_bbr_C"/>
    <property type="match status" value="1"/>
</dbReference>
<accession>A0A6N9TLV1</accession>
<dbReference type="SUPFAM" id="SSF117143">
    <property type="entry name" value="Flagellar hook protein flgE"/>
    <property type="match status" value="1"/>
</dbReference>
<evidence type="ECO:0000259" key="3">
    <source>
        <dbReference type="Pfam" id="PF06429"/>
    </source>
</evidence>
<dbReference type="InterPro" id="IPR053967">
    <property type="entry name" value="LlgE_F_G-like_D1"/>
</dbReference>
<gene>
    <name evidence="5" type="primary">flgF</name>
    <name evidence="5" type="ORF">G3N55_05315</name>
</gene>
<reference evidence="5 6" key="1">
    <citation type="submission" date="2020-02" db="EMBL/GenBank/DDBJ databases">
        <title>Comparative genomics of sulfur disproportionating microorganisms.</title>
        <authorList>
            <person name="Ward L.M."/>
            <person name="Bertran E."/>
            <person name="Johnston D.T."/>
        </authorList>
    </citation>
    <scope>NUCLEOTIDE SEQUENCE [LARGE SCALE GENOMIC DNA]</scope>
    <source>
        <strain evidence="5 6">DSM 100025</strain>
    </source>
</reference>
<dbReference type="EMBL" id="JAAGRR010000044">
    <property type="protein sequence ID" value="NDY42261.1"/>
    <property type="molecule type" value="Genomic_DNA"/>
</dbReference>
<dbReference type="InterPro" id="IPR010930">
    <property type="entry name" value="Flg_bb/hook_C_dom"/>
</dbReference>
<protein>
    <submittedName>
        <fullName evidence="5">Flagellar basal-body rod protein FlgF</fullName>
    </submittedName>
</protein>
<evidence type="ECO:0000259" key="4">
    <source>
        <dbReference type="Pfam" id="PF22692"/>
    </source>
</evidence>
<dbReference type="AlphaFoldDB" id="A0A6N9TLV1"/>
<sequence length="250" mass="27031">MQVSPGLHPYQRLGRMEALEGGRILERKLEVLTHDLANISTDGFKAQDVTFREALAAAQAGERRVAKVEKAWTDFSPGPLVETGNPLDFAVDGEGFFAVQTPAGVRYTRAGGFTLNALNELVTAEGYRVLGDGAPITLEDTTGRGIWLSEDGYFFVDEAQTGRLDVVKFDRPEALVPAGGNLYEAPAAAGPPTPSAARIRQGFIERSNVNGLKLMVELMELQRAYEVQLRAIQSADQLDGRAVNEVGKVA</sequence>
<comment type="similarity">
    <text evidence="1 2">Belongs to the flagella basal body rod proteins family.</text>
</comment>
<comment type="caution">
    <text evidence="5">The sequence shown here is derived from an EMBL/GenBank/DDBJ whole genome shotgun (WGS) entry which is preliminary data.</text>
</comment>
<evidence type="ECO:0000256" key="2">
    <source>
        <dbReference type="RuleBase" id="RU362116"/>
    </source>
</evidence>
<dbReference type="NCBIfam" id="TIGR03506">
    <property type="entry name" value="FlgEFG_subfam"/>
    <property type="match status" value="1"/>
</dbReference>
<dbReference type="PANTHER" id="PTHR30435:SF19">
    <property type="entry name" value="FLAGELLAR BASAL-BODY ROD PROTEIN FLGG"/>
    <property type="match status" value="1"/>
</dbReference>
<evidence type="ECO:0000313" key="6">
    <source>
        <dbReference type="Proteomes" id="UP000469346"/>
    </source>
</evidence>
<keyword evidence="5" id="KW-0969">Cilium</keyword>
<dbReference type="Pfam" id="PF22692">
    <property type="entry name" value="LlgE_F_G_D1"/>
    <property type="match status" value="1"/>
</dbReference>
<dbReference type="GO" id="GO:0071978">
    <property type="term" value="P:bacterial-type flagellum-dependent swarming motility"/>
    <property type="evidence" value="ECO:0007669"/>
    <property type="project" value="TreeGrafter"/>
</dbReference>
<feature type="domain" description="Flagellar hook protein FlgE/F/G-like D1" evidence="4">
    <location>
        <begin position="90"/>
        <end position="152"/>
    </location>
</feature>
<organism evidence="5 6">
    <name type="scientific">Dissulfurirhabdus thermomarina</name>
    <dbReference type="NCBI Taxonomy" id="1765737"/>
    <lineage>
        <taxon>Bacteria</taxon>
        <taxon>Deltaproteobacteria</taxon>
        <taxon>Dissulfurirhabdaceae</taxon>
        <taxon>Dissulfurirhabdus</taxon>
    </lineage>
</organism>
<dbReference type="GO" id="GO:0030694">
    <property type="term" value="C:bacterial-type flagellum basal body, rod"/>
    <property type="evidence" value="ECO:0007669"/>
    <property type="project" value="InterPro"/>
</dbReference>
<dbReference type="NCBIfam" id="TIGR02490">
    <property type="entry name" value="flgF"/>
    <property type="match status" value="1"/>
</dbReference>
<keyword evidence="2" id="KW-0975">Bacterial flagellum</keyword>
<dbReference type="RefSeq" id="WP_163298405.1">
    <property type="nucleotide sequence ID" value="NZ_JAAGRR010000044.1"/>
</dbReference>
<dbReference type="Proteomes" id="UP000469346">
    <property type="component" value="Unassembled WGS sequence"/>
</dbReference>
<evidence type="ECO:0000256" key="1">
    <source>
        <dbReference type="ARBA" id="ARBA00009677"/>
    </source>
</evidence>
<evidence type="ECO:0000313" key="5">
    <source>
        <dbReference type="EMBL" id="NDY42261.1"/>
    </source>
</evidence>
<keyword evidence="5" id="KW-0966">Cell projection</keyword>
<feature type="domain" description="Flagellar basal-body/hook protein C-terminal" evidence="3">
    <location>
        <begin position="200"/>
        <end position="244"/>
    </location>
</feature>
<name>A0A6N9TLV1_DISTH</name>
<proteinExistence type="inferred from homology"/>
<keyword evidence="6" id="KW-1185">Reference proteome</keyword>
<dbReference type="PANTHER" id="PTHR30435">
    <property type="entry name" value="FLAGELLAR PROTEIN"/>
    <property type="match status" value="1"/>
</dbReference>
<dbReference type="InterPro" id="IPR012836">
    <property type="entry name" value="FlgF"/>
</dbReference>
<dbReference type="InterPro" id="IPR037925">
    <property type="entry name" value="FlgE/F/G-like"/>
</dbReference>
<comment type="subcellular location">
    <subcellularLocation>
        <location evidence="2">Bacterial flagellum basal body</location>
    </subcellularLocation>
</comment>
<keyword evidence="5" id="KW-0282">Flagellum</keyword>
<dbReference type="InterPro" id="IPR020013">
    <property type="entry name" value="Flagellar_FlgE/F/G"/>
</dbReference>